<reference evidence="2 3" key="1">
    <citation type="submission" date="2019-06" db="EMBL/GenBank/DDBJ databases">
        <title>A chromosome-scale genome assembly of the European perch, Perca fluviatilis.</title>
        <authorList>
            <person name="Roques C."/>
            <person name="Zahm M."/>
            <person name="Cabau C."/>
            <person name="Klopp C."/>
            <person name="Bouchez O."/>
            <person name="Donnadieu C."/>
            <person name="Kuhl H."/>
            <person name="Gislard M."/>
            <person name="Guendouz S."/>
            <person name="Journot L."/>
            <person name="Haffray P."/>
            <person name="Bestin A."/>
            <person name="Morvezen R."/>
            <person name="Feron R."/>
            <person name="Wen M."/>
            <person name="Jouanno E."/>
            <person name="Herpin A."/>
            <person name="Schartl M."/>
            <person name="Postlethwait J."/>
            <person name="Schaerlinger B."/>
            <person name="Chardard D."/>
            <person name="Lecocq T."/>
            <person name="Poncet C."/>
            <person name="Jaffrelo L."/>
            <person name="Lampietro C."/>
            <person name="Guiguen Y."/>
        </authorList>
    </citation>
    <scope>NUCLEOTIDE SEQUENCE [LARGE SCALE GENOMIC DNA]</scope>
    <source>
        <tissue evidence="2">Blood</tissue>
    </source>
</reference>
<proteinExistence type="predicted"/>
<evidence type="ECO:0000313" key="3">
    <source>
        <dbReference type="Proteomes" id="UP000465112"/>
    </source>
</evidence>
<sequence>MRVVGLICIPLVSIYMHPRLSSALQNWPSAGEVFHFRGRDIFYRTPMSSFCSMASPPPASTGTRDLGATHSALPSSRCTGLPGLWLQRQAAAPQVLHLRAGQCGGGPGGSLGSEQPVSDSGVP</sequence>
<dbReference type="EMBL" id="VHII01000024">
    <property type="protein sequence ID" value="KAF1371733.1"/>
    <property type="molecule type" value="Genomic_DNA"/>
</dbReference>
<evidence type="ECO:0000256" key="1">
    <source>
        <dbReference type="SAM" id="MobiDB-lite"/>
    </source>
</evidence>
<keyword evidence="3" id="KW-1185">Reference proteome</keyword>
<feature type="region of interest" description="Disordered" evidence="1">
    <location>
        <begin position="101"/>
        <end position="123"/>
    </location>
</feature>
<dbReference type="Proteomes" id="UP000465112">
    <property type="component" value="Chromosome 24"/>
</dbReference>
<organism evidence="2 3">
    <name type="scientific">Perca fluviatilis</name>
    <name type="common">European perch</name>
    <dbReference type="NCBI Taxonomy" id="8168"/>
    <lineage>
        <taxon>Eukaryota</taxon>
        <taxon>Metazoa</taxon>
        <taxon>Chordata</taxon>
        <taxon>Craniata</taxon>
        <taxon>Vertebrata</taxon>
        <taxon>Euteleostomi</taxon>
        <taxon>Actinopterygii</taxon>
        <taxon>Neopterygii</taxon>
        <taxon>Teleostei</taxon>
        <taxon>Neoteleostei</taxon>
        <taxon>Acanthomorphata</taxon>
        <taxon>Eupercaria</taxon>
        <taxon>Perciformes</taxon>
        <taxon>Percoidei</taxon>
        <taxon>Percidae</taxon>
        <taxon>Percinae</taxon>
        <taxon>Perca</taxon>
    </lineage>
</organism>
<comment type="caution">
    <text evidence="2">The sequence shown here is derived from an EMBL/GenBank/DDBJ whole genome shotgun (WGS) entry which is preliminary data.</text>
</comment>
<dbReference type="AlphaFoldDB" id="A0A6A5E7B7"/>
<feature type="compositionally biased region" description="Polar residues" evidence="1">
    <location>
        <begin position="113"/>
        <end position="123"/>
    </location>
</feature>
<feature type="compositionally biased region" description="Gly residues" evidence="1">
    <location>
        <begin position="102"/>
        <end position="111"/>
    </location>
</feature>
<protein>
    <submittedName>
        <fullName evidence="2">Uncharacterized protein</fullName>
    </submittedName>
</protein>
<evidence type="ECO:0000313" key="2">
    <source>
        <dbReference type="EMBL" id="KAF1371733.1"/>
    </source>
</evidence>
<gene>
    <name evidence="2" type="ORF">PFLUV_G00271500</name>
</gene>
<name>A0A6A5E7B7_PERFL</name>
<accession>A0A6A5E7B7</accession>